<organism evidence="2 3">
    <name type="scientific">Ceuthmochares aereus</name>
    <dbReference type="NCBI Taxonomy" id="1961834"/>
    <lineage>
        <taxon>Eukaryota</taxon>
        <taxon>Metazoa</taxon>
        <taxon>Chordata</taxon>
        <taxon>Craniata</taxon>
        <taxon>Vertebrata</taxon>
        <taxon>Euteleostomi</taxon>
        <taxon>Archelosauria</taxon>
        <taxon>Archosauria</taxon>
        <taxon>Dinosauria</taxon>
        <taxon>Saurischia</taxon>
        <taxon>Theropoda</taxon>
        <taxon>Coelurosauria</taxon>
        <taxon>Aves</taxon>
        <taxon>Neognathae</taxon>
        <taxon>Neoaves</taxon>
        <taxon>Otidimorphae</taxon>
        <taxon>Cuculiformes</taxon>
        <taxon>Cuculidae</taxon>
        <taxon>Ceuthmochares</taxon>
    </lineage>
</organism>
<dbReference type="PROSITE" id="PS50835">
    <property type="entry name" value="IG_LIKE"/>
    <property type="match status" value="2"/>
</dbReference>
<dbReference type="Pfam" id="PF07686">
    <property type="entry name" value="V-set"/>
    <property type="match status" value="1"/>
</dbReference>
<gene>
    <name evidence="2" type="primary">Vsig4</name>
    <name evidence="2" type="ORF">CEUAER_R05450</name>
</gene>
<dbReference type="InterPro" id="IPR036179">
    <property type="entry name" value="Ig-like_dom_sf"/>
</dbReference>
<feature type="non-terminal residue" evidence="2">
    <location>
        <position position="196"/>
    </location>
</feature>
<dbReference type="Gene3D" id="2.60.40.10">
    <property type="entry name" value="Immunoglobulins"/>
    <property type="match status" value="2"/>
</dbReference>
<feature type="domain" description="Ig-like" evidence="1">
    <location>
        <begin position="18"/>
        <end position="112"/>
    </location>
</feature>
<evidence type="ECO:0000313" key="3">
    <source>
        <dbReference type="Proteomes" id="UP000519239"/>
    </source>
</evidence>
<dbReference type="SMART" id="SM00406">
    <property type="entry name" value="IGv"/>
    <property type="match status" value="2"/>
</dbReference>
<dbReference type="OrthoDB" id="9448246at2759"/>
<dbReference type="GO" id="GO:0045957">
    <property type="term" value="P:negative regulation of complement activation, alternative pathway"/>
    <property type="evidence" value="ECO:0007669"/>
    <property type="project" value="TreeGrafter"/>
</dbReference>
<dbReference type="GO" id="GO:0032703">
    <property type="term" value="P:negative regulation of interleukin-2 production"/>
    <property type="evidence" value="ECO:0007669"/>
    <property type="project" value="InterPro"/>
</dbReference>
<keyword evidence="3" id="KW-1185">Reference proteome</keyword>
<dbReference type="AlphaFoldDB" id="A0A7L4K5S8"/>
<evidence type="ECO:0000313" key="2">
    <source>
        <dbReference type="EMBL" id="NXY48051.1"/>
    </source>
</evidence>
<proteinExistence type="predicted"/>
<dbReference type="PANTHER" id="PTHR15466:SF2">
    <property type="entry name" value="V-SET AND IMMUNOGLOBULIN DOMAIN-CONTAINING PROTEIN 4"/>
    <property type="match status" value="1"/>
</dbReference>
<dbReference type="PANTHER" id="PTHR15466">
    <property type="entry name" value="V-SET AND IMMUNOGLOBULIN DOMAIN CONTAINING 4"/>
    <property type="match status" value="1"/>
</dbReference>
<name>A0A7L4K5S8_9AVES</name>
<dbReference type="SUPFAM" id="SSF48726">
    <property type="entry name" value="Immunoglobulin"/>
    <property type="match status" value="2"/>
</dbReference>
<evidence type="ECO:0000259" key="1">
    <source>
        <dbReference type="PROSITE" id="PS50835"/>
    </source>
</evidence>
<dbReference type="InterPro" id="IPR013783">
    <property type="entry name" value="Ig-like_fold"/>
</dbReference>
<feature type="domain" description="Ig-like" evidence="1">
    <location>
        <begin position="125"/>
        <end position="196"/>
    </location>
</feature>
<dbReference type="GO" id="GO:0001851">
    <property type="term" value="F:complement component C3b binding"/>
    <property type="evidence" value="ECO:0007669"/>
    <property type="project" value="TreeGrafter"/>
</dbReference>
<dbReference type="InterPro" id="IPR013106">
    <property type="entry name" value="Ig_V-set"/>
</dbReference>
<dbReference type="Pfam" id="PF13927">
    <property type="entry name" value="Ig_3"/>
    <property type="match status" value="1"/>
</dbReference>
<accession>A0A7L4K5S8</accession>
<dbReference type="GO" id="GO:0043031">
    <property type="term" value="P:negative regulation of macrophage activation"/>
    <property type="evidence" value="ECO:0007669"/>
    <property type="project" value="InterPro"/>
</dbReference>
<dbReference type="Proteomes" id="UP000519239">
    <property type="component" value="Unassembled WGS sequence"/>
</dbReference>
<dbReference type="SMART" id="SM00409">
    <property type="entry name" value="IG"/>
    <property type="match status" value="2"/>
</dbReference>
<sequence length="196" mass="21677">AFLDLSGLTEIEGVWKASTTVPCAYVPLQDFEQQTVTWLVEHDKSSATIFRRDESGDHILLSTYRDRVSVLKDTPGNVSLQILNLEMSDRGTYTCQVSWRMSNNSLITREITTKLEVIKVPATKPTVRAGEQGLSVPAGSSASLTCEASGSPPIRYRWFRDTPGEAPRLLHSQPELAWGSLQPDDAGTYFCEAKGR</sequence>
<dbReference type="InterPro" id="IPR007110">
    <property type="entry name" value="Ig-like_dom"/>
</dbReference>
<comment type="caution">
    <text evidence="2">The sequence shown here is derived from an EMBL/GenBank/DDBJ whole genome shotgun (WGS) entry which is preliminary data.</text>
</comment>
<protein>
    <submittedName>
        <fullName evidence="2">VSIG4 protein</fullName>
    </submittedName>
</protein>
<dbReference type="InterPro" id="IPR039939">
    <property type="entry name" value="VSIG4"/>
</dbReference>
<feature type="non-terminal residue" evidence="2">
    <location>
        <position position="1"/>
    </location>
</feature>
<reference evidence="2 3" key="1">
    <citation type="submission" date="2019-09" db="EMBL/GenBank/DDBJ databases">
        <title>Bird 10,000 Genomes (B10K) Project - Family phase.</title>
        <authorList>
            <person name="Zhang G."/>
        </authorList>
    </citation>
    <scope>NUCLEOTIDE SEQUENCE [LARGE SCALE GENOMIC DNA]</scope>
    <source>
        <strain evidence="2">B10K-CU-031-02</strain>
        <tissue evidence="2">Muscle</tissue>
    </source>
</reference>
<dbReference type="GO" id="GO:0042130">
    <property type="term" value="P:negative regulation of T cell proliferation"/>
    <property type="evidence" value="ECO:0007669"/>
    <property type="project" value="InterPro"/>
</dbReference>
<dbReference type="EMBL" id="VWPQ01006873">
    <property type="protein sequence ID" value="NXY48051.1"/>
    <property type="molecule type" value="Genomic_DNA"/>
</dbReference>
<dbReference type="InterPro" id="IPR003599">
    <property type="entry name" value="Ig_sub"/>
</dbReference>